<keyword evidence="5 8" id="KW-0812">Transmembrane</keyword>
<dbReference type="AlphaFoldDB" id="A0A060RKW5"/>
<evidence type="ECO:0000256" key="3">
    <source>
        <dbReference type="ARBA" id="ARBA00022448"/>
    </source>
</evidence>
<comment type="subcellular location">
    <subcellularLocation>
        <location evidence="1">Cell membrane</location>
        <topology evidence="1">Multi-pass membrane protein</topology>
    </subcellularLocation>
</comment>
<accession>A0A060RKW5</accession>
<feature type="transmembrane region" description="Helical" evidence="8">
    <location>
        <begin position="103"/>
        <end position="122"/>
    </location>
</feature>
<feature type="transmembrane region" description="Helical" evidence="8">
    <location>
        <begin position="164"/>
        <end position="186"/>
    </location>
</feature>
<keyword evidence="3" id="KW-0813">Transport</keyword>
<reference evidence="9 10" key="2">
    <citation type="submission" date="2014-05" db="EMBL/GenBank/DDBJ databases">
        <title>Genome sequence of Streptococcus gallolyticus.</title>
        <authorList>
            <person name="Del Campo R."/>
        </authorList>
    </citation>
    <scope>NUCLEOTIDE SEQUENCE [LARGE SCALE GENOMIC DNA]</scope>
    <source>
        <strain evidence="9 10">LMG17956</strain>
    </source>
</reference>
<evidence type="ECO:0000256" key="6">
    <source>
        <dbReference type="ARBA" id="ARBA00022989"/>
    </source>
</evidence>
<organism evidence="9 10">
    <name type="scientific">Streptococcus gallolyticus</name>
    <dbReference type="NCBI Taxonomy" id="315405"/>
    <lineage>
        <taxon>Bacteria</taxon>
        <taxon>Bacillati</taxon>
        <taxon>Bacillota</taxon>
        <taxon>Bacilli</taxon>
        <taxon>Lactobacillales</taxon>
        <taxon>Streptococcaceae</taxon>
        <taxon>Streptococcus</taxon>
    </lineage>
</organism>
<evidence type="ECO:0000313" key="10">
    <source>
        <dbReference type="Proteomes" id="UP000027584"/>
    </source>
</evidence>
<dbReference type="PANTHER" id="PTHR30472:SF64">
    <property type="entry name" value="IRON(3+)-HYDROXAMATE IMPORT SYSTEM PERMEASE PROTEIN FHUG"/>
    <property type="match status" value="1"/>
</dbReference>
<dbReference type="GO" id="GO:0022857">
    <property type="term" value="F:transmembrane transporter activity"/>
    <property type="evidence" value="ECO:0007669"/>
    <property type="project" value="InterPro"/>
</dbReference>
<feature type="transmembrane region" description="Helical" evidence="8">
    <location>
        <begin position="206"/>
        <end position="225"/>
    </location>
</feature>
<dbReference type="InterPro" id="IPR000522">
    <property type="entry name" value="ABC_transptr_permease_BtuC"/>
</dbReference>
<comment type="similarity">
    <text evidence="2">Belongs to the binding-protein-dependent transport system permease family. FecCD subfamily.</text>
</comment>
<evidence type="ECO:0000256" key="2">
    <source>
        <dbReference type="ARBA" id="ARBA00007935"/>
    </source>
</evidence>
<dbReference type="InterPro" id="IPR037294">
    <property type="entry name" value="ABC_BtuC-like"/>
</dbReference>
<name>A0A060RKW5_9STRE</name>
<evidence type="ECO:0000256" key="5">
    <source>
        <dbReference type="ARBA" id="ARBA00022692"/>
    </source>
</evidence>
<feature type="transmembrane region" description="Helical" evidence="8">
    <location>
        <begin position="317"/>
        <end position="342"/>
    </location>
</feature>
<keyword evidence="4" id="KW-1003">Cell membrane</keyword>
<dbReference type="CDD" id="cd06550">
    <property type="entry name" value="TM_ABC_iron-siderophores_like"/>
    <property type="match status" value="1"/>
</dbReference>
<sequence>MLSVVGAKGGKFMTSGKKVACHFSVLIFLLCLIFLLSLSLGYANSSLLEVCKVFLGKSDATMSFIVTQIRLPRILACMLGGGSLAISGVLLQTLTKNPLADSGILGINAGAGLVIAIMVGLLDVTNSMMIALMPFLAMLGGILTICTVYFVSRQKNQPISPTRLIITGVGISSLLSGIMISIIANLDTSKTDYIVSWLSGKVSGGNWQTLMILAPLLLITWLLTYSQSYALNIMSLNEETAIALGLNLKRERLYTLILSTALAALSVVLVGNITFIGLLAGHITRQLLGSDHRISLPSSLLIGMIIFLIADTIGRVFLVGTGIPTGLVVAVIGAPYFLYLMIKTT</sequence>
<proteinExistence type="inferred from homology"/>
<dbReference type="GO" id="GO:0033214">
    <property type="term" value="P:siderophore-iron import into cell"/>
    <property type="evidence" value="ECO:0007669"/>
    <property type="project" value="TreeGrafter"/>
</dbReference>
<evidence type="ECO:0000256" key="1">
    <source>
        <dbReference type="ARBA" id="ARBA00004651"/>
    </source>
</evidence>
<feature type="transmembrane region" description="Helical" evidence="8">
    <location>
        <begin position="71"/>
        <end position="91"/>
    </location>
</feature>
<protein>
    <submittedName>
        <fullName evidence="9">Putative iron compound ABC transporter, permease protein</fullName>
    </submittedName>
</protein>
<dbReference type="SUPFAM" id="SSF81345">
    <property type="entry name" value="ABC transporter involved in vitamin B12 uptake, BtuC"/>
    <property type="match status" value="1"/>
</dbReference>
<dbReference type="FunFam" id="1.10.3470.10:FF:000001">
    <property type="entry name" value="Vitamin B12 ABC transporter permease BtuC"/>
    <property type="match status" value="1"/>
</dbReference>
<keyword evidence="7 8" id="KW-0472">Membrane</keyword>
<evidence type="ECO:0000256" key="7">
    <source>
        <dbReference type="ARBA" id="ARBA00023136"/>
    </source>
</evidence>
<evidence type="ECO:0000256" key="8">
    <source>
        <dbReference type="SAM" id="Phobius"/>
    </source>
</evidence>
<comment type="caution">
    <text evidence="9">The sequence shown here is derived from an EMBL/GenBank/DDBJ whole genome shotgun (WGS) entry which is preliminary data.</text>
</comment>
<dbReference type="Pfam" id="PF01032">
    <property type="entry name" value="FecCD"/>
    <property type="match status" value="1"/>
</dbReference>
<dbReference type="EMBL" id="CCBC010000182">
    <property type="protein sequence ID" value="CDO18387.1"/>
    <property type="molecule type" value="Genomic_DNA"/>
</dbReference>
<evidence type="ECO:0000313" key="9">
    <source>
        <dbReference type="EMBL" id="CDO18387.1"/>
    </source>
</evidence>
<feature type="transmembrane region" description="Helical" evidence="8">
    <location>
        <begin position="253"/>
        <end position="280"/>
    </location>
</feature>
<gene>
    <name evidence="9" type="ORF">BN963_SGAL_01585</name>
</gene>
<dbReference type="Proteomes" id="UP000027584">
    <property type="component" value="Unassembled WGS sequence"/>
</dbReference>
<reference evidence="9 10" key="1">
    <citation type="submission" date="2014-02" db="EMBL/GenBank/DDBJ databases">
        <authorList>
            <person name="Manrique M."/>
        </authorList>
    </citation>
    <scope>NUCLEOTIDE SEQUENCE [LARGE SCALE GENOMIC DNA]</scope>
    <source>
        <strain evidence="9 10">LMG17956</strain>
    </source>
</reference>
<dbReference type="Gene3D" id="1.10.3470.10">
    <property type="entry name" value="ABC transporter involved in vitamin B12 uptake, BtuC"/>
    <property type="match status" value="1"/>
</dbReference>
<keyword evidence="6 8" id="KW-1133">Transmembrane helix</keyword>
<feature type="transmembrane region" description="Helical" evidence="8">
    <location>
        <begin position="128"/>
        <end position="152"/>
    </location>
</feature>
<dbReference type="PANTHER" id="PTHR30472">
    <property type="entry name" value="FERRIC ENTEROBACTIN TRANSPORT SYSTEM PERMEASE PROTEIN"/>
    <property type="match status" value="1"/>
</dbReference>
<feature type="transmembrane region" description="Helical" evidence="8">
    <location>
        <begin position="292"/>
        <end position="310"/>
    </location>
</feature>
<feature type="transmembrane region" description="Helical" evidence="8">
    <location>
        <begin position="21"/>
        <end position="43"/>
    </location>
</feature>
<dbReference type="GO" id="GO:0005886">
    <property type="term" value="C:plasma membrane"/>
    <property type="evidence" value="ECO:0007669"/>
    <property type="project" value="UniProtKB-SubCell"/>
</dbReference>
<evidence type="ECO:0000256" key="4">
    <source>
        <dbReference type="ARBA" id="ARBA00022475"/>
    </source>
</evidence>